<evidence type="ECO:0000259" key="2">
    <source>
        <dbReference type="Pfam" id="PF01575"/>
    </source>
</evidence>
<dbReference type="PANTHER" id="PTHR42993">
    <property type="entry name" value="MAOC-LIKE DEHYDRATASE DOMAIN-CONTAINING PROTEIN"/>
    <property type="match status" value="1"/>
</dbReference>
<evidence type="ECO:0000313" key="3">
    <source>
        <dbReference type="EMBL" id="MBF9134446.1"/>
    </source>
</evidence>
<feature type="domain" description="MaoC-like" evidence="2">
    <location>
        <begin position="21"/>
        <end position="136"/>
    </location>
</feature>
<dbReference type="Gene3D" id="3.10.129.10">
    <property type="entry name" value="Hotdog Thioesterase"/>
    <property type="match status" value="1"/>
</dbReference>
<evidence type="ECO:0000313" key="4">
    <source>
        <dbReference type="Proteomes" id="UP000638560"/>
    </source>
</evidence>
<evidence type="ECO:0000256" key="1">
    <source>
        <dbReference type="ARBA" id="ARBA00005254"/>
    </source>
</evidence>
<name>A0ABS0H823_9ACTN</name>
<dbReference type="SUPFAM" id="SSF54637">
    <property type="entry name" value="Thioesterase/thiol ester dehydrase-isomerase"/>
    <property type="match status" value="1"/>
</dbReference>
<dbReference type="InterPro" id="IPR039375">
    <property type="entry name" value="NodN-like"/>
</dbReference>
<dbReference type="RefSeq" id="WP_196205929.1">
    <property type="nucleotide sequence ID" value="NZ_JADPUN010000345.1"/>
</dbReference>
<sequence length="163" mass="17107">MTLGGAPGGRTFASIAELAGAVGEVIGPGPWHRVEQDRVNAFADATGDHQWIHTDPERAATGPYGTTVAHGYLTLSLLPALMRDLYQVGGVRMAVNYGLNRVRFPAPLRTGDAVRISAELVGVEPVAGGVQLVTRVTVEPDRGGKPCCVAETVSRLYAEAESG</sequence>
<dbReference type="InterPro" id="IPR002539">
    <property type="entry name" value="MaoC-like_dom"/>
</dbReference>
<protein>
    <submittedName>
        <fullName evidence="3">MaoC family dehydratase</fullName>
    </submittedName>
</protein>
<comment type="caution">
    <text evidence="3">The sequence shown here is derived from an EMBL/GenBank/DDBJ whole genome shotgun (WGS) entry which is preliminary data.</text>
</comment>
<dbReference type="EMBL" id="JADPUN010000345">
    <property type="protein sequence ID" value="MBF9134446.1"/>
    <property type="molecule type" value="Genomic_DNA"/>
</dbReference>
<keyword evidence="4" id="KW-1185">Reference proteome</keyword>
<dbReference type="Proteomes" id="UP000638560">
    <property type="component" value="Unassembled WGS sequence"/>
</dbReference>
<dbReference type="PANTHER" id="PTHR42993:SF1">
    <property type="entry name" value="MAOC-LIKE DEHYDRATASE DOMAIN-CONTAINING PROTEIN"/>
    <property type="match status" value="1"/>
</dbReference>
<reference evidence="3 4" key="1">
    <citation type="submission" date="2020-11" db="EMBL/GenBank/DDBJ databases">
        <title>A novel isolate from a Black sea contaminated sediment with potential to produce alkanes: Plantactinospora alkalitolerans sp. nov.</title>
        <authorList>
            <person name="Carro L."/>
            <person name="Veyisoglu A."/>
            <person name="Guven K."/>
            <person name="Schumann P."/>
            <person name="Klenk H.-P."/>
            <person name="Sahin N."/>
        </authorList>
    </citation>
    <scope>NUCLEOTIDE SEQUENCE [LARGE SCALE GENOMIC DNA]</scope>
    <source>
        <strain evidence="3 4">S1510</strain>
    </source>
</reference>
<proteinExistence type="inferred from homology"/>
<dbReference type="InterPro" id="IPR029069">
    <property type="entry name" value="HotDog_dom_sf"/>
</dbReference>
<accession>A0ABS0H823</accession>
<gene>
    <name evidence="3" type="ORF">I0C86_36785</name>
</gene>
<dbReference type="Pfam" id="PF01575">
    <property type="entry name" value="MaoC_dehydratas"/>
    <property type="match status" value="1"/>
</dbReference>
<comment type="similarity">
    <text evidence="1">Belongs to the enoyl-CoA hydratase/isomerase family.</text>
</comment>
<dbReference type="CDD" id="cd03450">
    <property type="entry name" value="NodN"/>
    <property type="match status" value="1"/>
</dbReference>
<organism evidence="3 4">
    <name type="scientific">Plantactinospora alkalitolerans</name>
    <dbReference type="NCBI Taxonomy" id="2789879"/>
    <lineage>
        <taxon>Bacteria</taxon>
        <taxon>Bacillati</taxon>
        <taxon>Actinomycetota</taxon>
        <taxon>Actinomycetes</taxon>
        <taxon>Micromonosporales</taxon>
        <taxon>Micromonosporaceae</taxon>
        <taxon>Plantactinospora</taxon>
    </lineage>
</organism>